<evidence type="ECO:0000256" key="1">
    <source>
        <dbReference type="ARBA" id="ARBA00001970"/>
    </source>
</evidence>
<dbReference type="Gene3D" id="1.10.489.10">
    <property type="entry name" value="Chloroperoxidase-like"/>
    <property type="match status" value="2"/>
</dbReference>
<dbReference type="PANTHER" id="PTHR33577">
    <property type="entry name" value="STERIGMATOCYSTIN BIOSYNTHESIS PEROXIDASE STCC-RELATED"/>
    <property type="match status" value="1"/>
</dbReference>
<evidence type="ECO:0000313" key="11">
    <source>
        <dbReference type="Proteomes" id="UP000184304"/>
    </source>
</evidence>
<feature type="domain" description="Heme haloperoxidase family profile" evidence="9">
    <location>
        <begin position="27"/>
        <end position="254"/>
    </location>
</feature>
<keyword evidence="3" id="KW-0349">Heme</keyword>
<keyword evidence="5" id="KW-0560">Oxidoreductase</keyword>
<comment type="cofactor">
    <cofactor evidence="1">
        <name>heme b</name>
        <dbReference type="ChEBI" id="CHEBI:60344"/>
    </cofactor>
</comment>
<dbReference type="AlphaFoldDB" id="A0A1L9NQF5"/>
<evidence type="ECO:0000256" key="2">
    <source>
        <dbReference type="ARBA" id="ARBA00022559"/>
    </source>
</evidence>
<evidence type="ECO:0000256" key="7">
    <source>
        <dbReference type="ARBA" id="ARBA00025795"/>
    </source>
</evidence>
<dbReference type="GO" id="GO:0004601">
    <property type="term" value="F:peroxidase activity"/>
    <property type="evidence" value="ECO:0007669"/>
    <property type="project" value="UniProtKB-KW"/>
</dbReference>
<dbReference type="Proteomes" id="UP000184304">
    <property type="component" value="Unassembled WGS sequence"/>
</dbReference>
<protein>
    <recommendedName>
        <fullName evidence="9">Heme haloperoxidase family profile domain-containing protein</fullName>
    </recommendedName>
</protein>
<keyword evidence="2" id="KW-0575">Peroxidase</keyword>
<evidence type="ECO:0000256" key="8">
    <source>
        <dbReference type="SAM" id="SignalP"/>
    </source>
</evidence>
<proteinExistence type="inferred from homology"/>
<evidence type="ECO:0000256" key="4">
    <source>
        <dbReference type="ARBA" id="ARBA00022723"/>
    </source>
</evidence>
<keyword evidence="8" id="KW-0732">Signal</keyword>
<accession>A0A1L9NQF5</accession>
<name>A0A1L9NQF5_ASPTC</name>
<evidence type="ECO:0000256" key="5">
    <source>
        <dbReference type="ARBA" id="ARBA00023002"/>
    </source>
</evidence>
<dbReference type="InterPro" id="IPR036851">
    <property type="entry name" value="Chloroperoxidase-like_sf"/>
</dbReference>
<feature type="signal peptide" evidence="8">
    <location>
        <begin position="1"/>
        <end position="18"/>
    </location>
</feature>
<dbReference type="Pfam" id="PF01328">
    <property type="entry name" value="Peroxidase_2"/>
    <property type="match status" value="2"/>
</dbReference>
<sequence length="287" mass="32173">MKTATLLFLAAGLTQTQAFPSQGAAPHPLPWSPPGPNDVRAPCPMLNTLANHGYLPHNGKNITEQHTINALYNALGIDAELSAFLHQEAVTTNPTPNATTFSLNDLSRHDILEHDASLRYVPPQSHHSIHLTQYVLWYSRQDAYFGDNHDFNQTIFDETRSYWTSPIIDVKQAALSRQARVNTSMATNPNYTMSELGASFSYGETAAYIIVLGDKENGLVNRSRVEYLFENERLPLDLGWTRAKENITFDDLRTMLNRIVNATGGESEFDRELAKRGGVHVGRWRGY</sequence>
<evidence type="ECO:0000256" key="3">
    <source>
        <dbReference type="ARBA" id="ARBA00022617"/>
    </source>
</evidence>
<keyword evidence="11" id="KW-1185">Reference proteome</keyword>
<comment type="similarity">
    <text evidence="7">Belongs to the chloroperoxidase family.</text>
</comment>
<dbReference type="EMBL" id="KV878176">
    <property type="protein sequence ID" value="OJI91518.1"/>
    <property type="molecule type" value="Genomic_DNA"/>
</dbReference>
<dbReference type="STRING" id="767770.A0A1L9NQF5"/>
<dbReference type="InterPro" id="IPR000028">
    <property type="entry name" value="Chloroperoxidase"/>
</dbReference>
<dbReference type="SUPFAM" id="SSF47571">
    <property type="entry name" value="Cloroperoxidase"/>
    <property type="match status" value="1"/>
</dbReference>
<dbReference type="PANTHER" id="PTHR33577:SF7">
    <property type="entry name" value="HEME HALOPEROXIDASE FAMILY PROFILE DOMAIN-CONTAINING PROTEIN"/>
    <property type="match status" value="1"/>
</dbReference>
<keyword evidence="4" id="KW-0479">Metal-binding</keyword>
<dbReference type="GO" id="GO:0046872">
    <property type="term" value="F:metal ion binding"/>
    <property type="evidence" value="ECO:0007669"/>
    <property type="project" value="UniProtKB-KW"/>
</dbReference>
<dbReference type="OMA" id="DNHDFNQ"/>
<evidence type="ECO:0000259" key="9">
    <source>
        <dbReference type="PROSITE" id="PS51405"/>
    </source>
</evidence>
<dbReference type="OrthoDB" id="407298at2759"/>
<evidence type="ECO:0000256" key="6">
    <source>
        <dbReference type="ARBA" id="ARBA00023004"/>
    </source>
</evidence>
<gene>
    <name evidence="10" type="ORF">ASPTUDRAFT_311574</name>
</gene>
<reference evidence="11" key="1">
    <citation type="journal article" date="2017" name="Genome Biol.">
        <title>Comparative genomics reveals high biological diversity and specific adaptations in the industrially and medically important fungal genus Aspergillus.</title>
        <authorList>
            <person name="de Vries R.P."/>
            <person name="Riley R."/>
            <person name="Wiebenga A."/>
            <person name="Aguilar-Osorio G."/>
            <person name="Amillis S."/>
            <person name="Uchima C.A."/>
            <person name="Anderluh G."/>
            <person name="Asadollahi M."/>
            <person name="Askin M."/>
            <person name="Barry K."/>
            <person name="Battaglia E."/>
            <person name="Bayram O."/>
            <person name="Benocci T."/>
            <person name="Braus-Stromeyer S.A."/>
            <person name="Caldana C."/>
            <person name="Canovas D."/>
            <person name="Cerqueira G.C."/>
            <person name="Chen F."/>
            <person name="Chen W."/>
            <person name="Choi C."/>
            <person name="Clum A."/>
            <person name="Dos Santos R.A."/>
            <person name="Damasio A.R."/>
            <person name="Diallinas G."/>
            <person name="Emri T."/>
            <person name="Fekete E."/>
            <person name="Flipphi M."/>
            <person name="Freyberg S."/>
            <person name="Gallo A."/>
            <person name="Gournas C."/>
            <person name="Habgood R."/>
            <person name="Hainaut M."/>
            <person name="Harispe M.L."/>
            <person name="Henrissat B."/>
            <person name="Hilden K.S."/>
            <person name="Hope R."/>
            <person name="Hossain A."/>
            <person name="Karabika E."/>
            <person name="Karaffa L."/>
            <person name="Karanyi Z."/>
            <person name="Krasevec N."/>
            <person name="Kuo A."/>
            <person name="Kusch H."/>
            <person name="LaButti K."/>
            <person name="Lagendijk E.L."/>
            <person name="Lapidus A."/>
            <person name="Levasseur A."/>
            <person name="Lindquist E."/>
            <person name="Lipzen A."/>
            <person name="Logrieco A.F."/>
            <person name="MacCabe A."/>
            <person name="Maekelae M.R."/>
            <person name="Malavazi I."/>
            <person name="Melin P."/>
            <person name="Meyer V."/>
            <person name="Mielnichuk N."/>
            <person name="Miskei M."/>
            <person name="Molnar A.P."/>
            <person name="Mule G."/>
            <person name="Ngan C.Y."/>
            <person name="Orejas M."/>
            <person name="Orosz E."/>
            <person name="Ouedraogo J.P."/>
            <person name="Overkamp K.M."/>
            <person name="Park H.-S."/>
            <person name="Perrone G."/>
            <person name="Piumi F."/>
            <person name="Punt P.J."/>
            <person name="Ram A.F."/>
            <person name="Ramon A."/>
            <person name="Rauscher S."/>
            <person name="Record E."/>
            <person name="Riano-Pachon D.M."/>
            <person name="Robert V."/>
            <person name="Roehrig J."/>
            <person name="Ruller R."/>
            <person name="Salamov A."/>
            <person name="Salih N.S."/>
            <person name="Samson R.A."/>
            <person name="Sandor E."/>
            <person name="Sanguinetti M."/>
            <person name="Schuetze T."/>
            <person name="Sepcic K."/>
            <person name="Shelest E."/>
            <person name="Sherlock G."/>
            <person name="Sophianopoulou V."/>
            <person name="Squina F.M."/>
            <person name="Sun H."/>
            <person name="Susca A."/>
            <person name="Todd R.B."/>
            <person name="Tsang A."/>
            <person name="Unkles S.E."/>
            <person name="van de Wiele N."/>
            <person name="van Rossen-Uffink D."/>
            <person name="Oliveira J.V."/>
            <person name="Vesth T.C."/>
            <person name="Visser J."/>
            <person name="Yu J.-H."/>
            <person name="Zhou M."/>
            <person name="Andersen M.R."/>
            <person name="Archer D.B."/>
            <person name="Baker S.E."/>
            <person name="Benoit I."/>
            <person name="Brakhage A.A."/>
            <person name="Braus G.H."/>
            <person name="Fischer R."/>
            <person name="Frisvad J.C."/>
            <person name="Goldman G.H."/>
            <person name="Houbraken J."/>
            <person name="Oakley B."/>
            <person name="Pocsi I."/>
            <person name="Scazzocchio C."/>
            <person name="Seiboth B."/>
            <person name="vanKuyk P.A."/>
            <person name="Wortman J."/>
            <person name="Dyer P.S."/>
            <person name="Grigoriev I.V."/>
        </authorList>
    </citation>
    <scope>NUCLEOTIDE SEQUENCE [LARGE SCALE GENOMIC DNA]</scope>
    <source>
        <strain evidence="11">CBS 134.48</strain>
    </source>
</reference>
<keyword evidence="6" id="KW-0408">Iron</keyword>
<evidence type="ECO:0000313" key="10">
    <source>
        <dbReference type="EMBL" id="OJI91518.1"/>
    </source>
</evidence>
<feature type="chain" id="PRO_5013132290" description="Heme haloperoxidase family profile domain-containing protein" evidence="8">
    <location>
        <begin position="19"/>
        <end position="287"/>
    </location>
</feature>
<organism evidence="10 11">
    <name type="scientific">Aspergillus tubingensis (strain CBS 134.48)</name>
    <dbReference type="NCBI Taxonomy" id="767770"/>
    <lineage>
        <taxon>Eukaryota</taxon>
        <taxon>Fungi</taxon>
        <taxon>Dikarya</taxon>
        <taxon>Ascomycota</taxon>
        <taxon>Pezizomycotina</taxon>
        <taxon>Eurotiomycetes</taxon>
        <taxon>Eurotiomycetidae</taxon>
        <taxon>Eurotiales</taxon>
        <taxon>Aspergillaceae</taxon>
        <taxon>Aspergillus</taxon>
        <taxon>Aspergillus subgen. Circumdati</taxon>
    </lineage>
</organism>
<dbReference type="VEuPathDB" id="FungiDB:ASPTUDRAFT_311574"/>
<dbReference type="PROSITE" id="PS51405">
    <property type="entry name" value="HEME_HALOPEROXIDASE"/>
    <property type="match status" value="1"/>
</dbReference>